<accession>A0A397I4K7</accession>
<dbReference type="InterPro" id="IPR002925">
    <property type="entry name" value="Dienelactn_hydro"/>
</dbReference>
<dbReference type="InterPro" id="IPR051049">
    <property type="entry name" value="Dienelactone_hydrolase-like"/>
</dbReference>
<dbReference type="PANTHER" id="PTHR46623">
    <property type="entry name" value="CARBOXYMETHYLENEBUTENOLIDASE-RELATED"/>
    <property type="match status" value="1"/>
</dbReference>
<organism evidence="2 3">
    <name type="scientific">Diversispora epigaea</name>
    <dbReference type="NCBI Taxonomy" id="1348612"/>
    <lineage>
        <taxon>Eukaryota</taxon>
        <taxon>Fungi</taxon>
        <taxon>Fungi incertae sedis</taxon>
        <taxon>Mucoromycota</taxon>
        <taxon>Glomeromycotina</taxon>
        <taxon>Glomeromycetes</taxon>
        <taxon>Diversisporales</taxon>
        <taxon>Diversisporaceae</taxon>
        <taxon>Diversispora</taxon>
    </lineage>
</organism>
<dbReference type="AlphaFoldDB" id="A0A397I4K7"/>
<name>A0A397I4K7_9GLOM</name>
<proteinExistence type="predicted"/>
<reference evidence="2 3" key="1">
    <citation type="submission" date="2018-08" db="EMBL/GenBank/DDBJ databases">
        <title>Genome and evolution of the arbuscular mycorrhizal fungus Diversispora epigaea (formerly Glomus versiforme) and its bacterial endosymbionts.</title>
        <authorList>
            <person name="Sun X."/>
            <person name="Fei Z."/>
            <person name="Harrison M."/>
        </authorList>
    </citation>
    <scope>NUCLEOTIDE SEQUENCE [LARGE SCALE GENOMIC DNA]</scope>
    <source>
        <strain evidence="2 3">IT104</strain>
    </source>
</reference>
<dbReference type="EMBL" id="PQFF01000246">
    <property type="protein sequence ID" value="RHZ70599.1"/>
    <property type="molecule type" value="Genomic_DNA"/>
</dbReference>
<sequence>MTTQELPFEILRFFPTTGEEKKGSAIIVLQEWWGINDQIKKHTQFISDKTQIICVAPDLYKGKIGLNEEEASHLMNNLNWKESLKELEKLANFLRNEGREKIGVIGFCMGGAISLALGAKLLPTNPLSAVITCYGIPQKSLIDISKLATKTPVQGHFANNDIYKGFSDPPTVDTFEHEIKESVKGYDTAHEIQIYRYENQGHAFLNDDKLALQERKEAQDLAWKRISEFFKKYLG</sequence>
<dbReference type="STRING" id="1348612.A0A397I4K7"/>
<dbReference type="Proteomes" id="UP000266861">
    <property type="component" value="Unassembled WGS sequence"/>
</dbReference>
<keyword evidence="3" id="KW-1185">Reference proteome</keyword>
<dbReference type="Gene3D" id="3.40.50.1820">
    <property type="entry name" value="alpha/beta hydrolase"/>
    <property type="match status" value="1"/>
</dbReference>
<evidence type="ECO:0000313" key="2">
    <source>
        <dbReference type="EMBL" id="RHZ70599.1"/>
    </source>
</evidence>
<comment type="caution">
    <text evidence="2">The sequence shown here is derived from an EMBL/GenBank/DDBJ whole genome shotgun (WGS) entry which is preliminary data.</text>
</comment>
<dbReference type="InterPro" id="IPR029058">
    <property type="entry name" value="AB_hydrolase_fold"/>
</dbReference>
<dbReference type="Pfam" id="PF01738">
    <property type="entry name" value="DLH"/>
    <property type="match status" value="1"/>
</dbReference>
<dbReference type="OrthoDB" id="17560at2759"/>
<gene>
    <name evidence="2" type="ORF">Glove_269g43</name>
</gene>
<feature type="domain" description="Dienelactone hydrolase" evidence="1">
    <location>
        <begin position="20"/>
        <end position="234"/>
    </location>
</feature>
<dbReference type="GO" id="GO:0016787">
    <property type="term" value="F:hydrolase activity"/>
    <property type="evidence" value="ECO:0007669"/>
    <property type="project" value="InterPro"/>
</dbReference>
<evidence type="ECO:0000313" key="3">
    <source>
        <dbReference type="Proteomes" id="UP000266861"/>
    </source>
</evidence>
<evidence type="ECO:0000259" key="1">
    <source>
        <dbReference type="Pfam" id="PF01738"/>
    </source>
</evidence>
<dbReference type="SUPFAM" id="SSF53474">
    <property type="entry name" value="alpha/beta-Hydrolases"/>
    <property type="match status" value="1"/>
</dbReference>
<protein>
    <recommendedName>
        <fullName evidence="1">Dienelactone hydrolase domain-containing protein</fullName>
    </recommendedName>
</protein>
<dbReference type="PANTHER" id="PTHR46623:SF6">
    <property type="entry name" value="ALPHA_BETA-HYDROLASES SUPERFAMILY PROTEIN"/>
    <property type="match status" value="1"/>
</dbReference>